<dbReference type="RefSeq" id="WP_234612562.1">
    <property type="nucleotide sequence ID" value="NZ_CP098806.1"/>
</dbReference>
<dbReference type="Proteomes" id="UP001139700">
    <property type="component" value="Unassembled WGS sequence"/>
</dbReference>
<dbReference type="AlphaFoldDB" id="A0A9X1P841"/>
<keyword evidence="2" id="KW-1185">Reference proteome</keyword>
<protein>
    <submittedName>
        <fullName evidence="1">Uncharacterized protein</fullName>
    </submittedName>
</protein>
<comment type="caution">
    <text evidence="1">The sequence shown here is derived from an EMBL/GenBank/DDBJ whole genome shotgun (WGS) entry which is preliminary data.</text>
</comment>
<proteinExistence type="predicted"/>
<organism evidence="1 2">
    <name type="scientific">Dyadobacter fanqingshengii</name>
    <dbReference type="NCBI Taxonomy" id="2906443"/>
    <lineage>
        <taxon>Bacteria</taxon>
        <taxon>Pseudomonadati</taxon>
        <taxon>Bacteroidota</taxon>
        <taxon>Cytophagia</taxon>
        <taxon>Cytophagales</taxon>
        <taxon>Spirosomataceae</taxon>
        <taxon>Dyadobacter</taxon>
    </lineage>
</organism>
<accession>A0A9X1P841</accession>
<dbReference type="EMBL" id="JAJTTA010000002">
    <property type="protein sequence ID" value="MCF0040121.1"/>
    <property type="molecule type" value="Genomic_DNA"/>
</dbReference>
<sequence>MRTAEELKANYEQGYKSTPISKIKHEMLAAQQEQLVTCIREFFDEGDACGPVCYLNELMKNRADNADGLRISSFIMRLERFDRCINVLRK</sequence>
<evidence type="ECO:0000313" key="2">
    <source>
        <dbReference type="Proteomes" id="UP001139700"/>
    </source>
</evidence>
<evidence type="ECO:0000313" key="1">
    <source>
        <dbReference type="EMBL" id="MCF0040121.1"/>
    </source>
</evidence>
<reference evidence="1" key="1">
    <citation type="submission" date="2021-12" db="EMBL/GenBank/DDBJ databases">
        <title>Novel species in genus Dyadobacter.</title>
        <authorList>
            <person name="Ma C."/>
        </authorList>
    </citation>
    <scope>NUCLEOTIDE SEQUENCE</scope>
    <source>
        <strain evidence="1">CY399</strain>
    </source>
</reference>
<name>A0A9X1P841_9BACT</name>
<gene>
    <name evidence="1" type="ORF">LXM24_08510</name>
</gene>